<comment type="subcellular location">
    <subcellularLocation>
        <location evidence="1">Nucleus</location>
    </subcellularLocation>
</comment>
<feature type="region of interest" description="Disordered" evidence="3">
    <location>
        <begin position="1056"/>
        <end position="1085"/>
    </location>
</feature>
<evidence type="ECO:0000259" key="4">
    <source>
        <dbReference type="Pfam" id="PF08161"/>
    </source>
</evidence>
<feature type="region of interest" description="Disordered" evidence="3">
    <location>
        <begin position="1148"/>
        <end position="1209"/>
    </location>
</feature>
<keyword evidence="7" id="KW-1185">Reference proteome</keyword>
<gene>
    <name evidence="6" type="ORF">HGUI_00973</name>
</gene>
<dbReference type="PANTHER" id="PTHR48287">
    <property type="entry name" value="ARM REPEAT SUPERFAMILY PROTEIN"/>
    <property type="match status" value="1"/>
</dbReference>
<dbReference type="SUPFAM" id="SSF48371">
    <property type="entry name" value="ARM repeat"/>
    <property type="match status" value="1"/>
</dbReference>
<feature type="compositionally biased region" description="Basic residues" evidence="3">
    <location>
        <begin position="1154"/>
        <end position="1164"/>
    </location>
</feature>
<feature type="compositionally biased region" description="Basic and acidic residues" evidence="3">
    <location>
        <begin position="1179"/>
        <end position="1192"/>
    </location>
</feature>
<dbReference type="InterPro" id="IPR052087">
    <property type="entry name" value="RRP12"/>
</dbReference>
<dbReference type="EMBL" id="FQNF01000012">
    <property type="protein sequence ID" value="SGZ38773.1"/>
    <property type="molecule type" value="Genomic_DNA"/>
</dbReference>
<proteinExistence type="predicted"/>
<organism evidence="6 7">
    <name type="scientific">Hanseniaspora guilliermondii</name>
    <dbReference type="NCBI Taxonomy" id="56406"/>
    <lineage>
        <taxon>Eukaryota</taxon>
        <taxon>Fungi</taxon>
        <taxon>Dikarya</taxon>
        <taxon>Ascomycota</taxon>
        <taxon>Saccharomycotina</taxon>
        <taxon>Saccharomycetes</taxon>
        <taxon>Saccharomycodales</taxon>
        <taxon>Saccharomycodaceae</taxon>
        <taxon>Hanseniaspora</taxon>
    </lineage>
</organism>
<dbReference type="PANTHER" id="PTHR48287:SF1">
    <property type="entry name" value="ARM REPEAT SUPERFAMILY PROTEIN"/>
    <property type="match status" value="1"/>
</dbReference>
<dbReference type="Pfam" id="PF25772">
    <property type="entry name" value="HEAT_RRP12_N"/>
    <property type="match status" value="1"/>
</dbReference>
<sequence>MDSYDAKENLLNLEIELSKLRKHKKSKLENQKHIAIVLEAVEENFEDISTTTVTHYMISLLSLLDESLDSGTKEITDLTMANSAMYLLDIVFKYASPVILREKFIDLLAKIGPCITDEKTDAPLLKASIGTLENLLKSQDLKTWVNKDNLQLNPLRGLNAILELCLDSRPKVRRRALEAIEGILSVVPLGTKEGVSEHVASKKIIDYGINALKTVSSNSGKNDKETANMQIQLCKLFEIIVVTNQYPADKLEVLINILLKLCKSNENNLFLISNIFGLFTKIFTNDSIDIEQILKSVLSLKPSLNDELLASNWCDLISKGCITLSKKNDLNFFLTDFLQIFITLKNFLTSENSKIVNRCFVSLTNLIENSLNQSFMVTEDMNIEGEIEQIIESLGNELLDMLSSINYSRAIPEVLNIVALVLNKISLKSDKKVYVDILKQVGEWRTNAETTTVENVAEIELVLGAYLKNLGTDKVLQVLPLNLSKKTMNNGPGRAWFFPLMRQYTRYTELSIFVNELMPVLELFNEKMENSPKESMERKIFETIVDQIWHCLPSFCYLPKDLTLSFNDQFAGDLCNVLYSNVELRPTICHALRNLVDSNKTEVEDLIYKDLFYPDEVLSSNLEYLKRTKVSNMLSVLFNLFSQTHPTKRHFLLTTIECYLNIATEDDINKTFNNVCSMLKTELDKESTLKNNKEDSPAATLMDIIVTMIKYLPEASFTILFSIFNITIKMKHQTIQKKSYRIISKISEIPNGKQAIAQFIDGLEGVMIEEYSNLLTNARASRLQALETVIDLLPNDHMHFIVNIMTELVLSTRDVNEKTRELSFSILIKVTDMFLNNKDGLYILDFQKLPGIDSNERVTVNFNNLLELMSAGMIGDSQHMVSATVTAFSCIFYEYKDAIIKSEFNAQVWEIYETVELYLDSNSKEIVKSCIGFVKVIVLSYPVEDCRPKIPGLLPKLLKWSNEHTGHFKSKVKHIIERLMRRFGENFIEQNFPESDKKLFTNIRKLRNRSKRDAEKEDNEVKEENVNSKSNRFMSAYDDVLNDSDSDLDDDAEFQEFDEQGNKKKTNNSKKQYLTESKEQPLDLLDSKTLQHISSSMPRKTKGKRQQQFEYDLDGKVVIQKNDKQEENDDPLGSLPSGINAYLDAVKQGPVRGQRNRLKFKKGTRSGDNDDFDDDDESAGDKKLLRSREMLKNKIGKKRPQKFKSNRKL</sequence>
<dbReference type="Proteomes" id="UP000183365">
    <property type="component" value="Unassembled WGS sequence"/>
</dbReference>
<dbReference type="GO" id="GO:0030688">
    <property type="term" value="C:preribosome, small subunit precursor"/>
    <property type="evidence" value="ECO:0007669"/>
    <property type="project" value="EnsemblFungi"/>
</dbReference>
<evidence type="ECO:0000313" key="6">
    <source>
        <dbReference type="EMBL" id="SGZ38773.1"/>
    </source>
</evidence>
<dbReference type="InterPro" id="IPR057860">
    <property type="entry name" value="HEAT_RRP12_N"/>
</dbReference>
<dbReference type="VEuPathDB" id="FungiDB:HGUI_00973"/>
<accession>A0A1L0CJ24</accession>
<evidence type="ECO:0000256" key="2">
    <source>
        <dbReference type="ARBA" id="ARBA00023242"/>
    </source>
</evidence>
<feature type="domain" description="RRP12 HEAT" evidence="4">
    <location>
        <begin position="350"/>
        <end position="644"/>
    </location>
</feature>
<evidence type="ECO:0000259" key="5">
    <source>
        <dbReference type="Pfam" id="PF25772"/>
    </source>
</evidence>
<keyword evidence="2" id="KW-0539">Nucleus</keyword>
<dbReference type="AlphaFoldDB" id="A0A1L0CJ24"/>
<evidence type="ECO:0000256" key="3">
    <source>
        <dbReference type="SAM" id="MobiDB-lite"/>
    </source>
</evidence>
<name>A0A1L0CJ24_9ASCO</name>
<evidence type="ECO:0000256" key="1">
    <source>
        <dbReference type="ARBA" id="ARBA00004123"/>
    </source>
</evidence>
<dbReference type="Pfam" id="PF08161">
    <property type="entry name" value="RRP12_HEAT"/>
    <property type="match status" value="1"/>
</dbReference>
<dbReference type="GO" id="GO:0005634">
    <property type="term" value="C:nucleus"/>
    <property type="evidence" value="ECO:0007669"/>
    <property type="project" value="UniProtKB-SubCell"/>
</dbReference>
<reference evidence="7" key="1">
    <citation type="submission" date="2016-11" db="EMBL/GenBank/DDBJ databases">
        <authorList>
            <person name="Guldener U."/>
        </authorList>
    </citation>
    <scope>NUCLEOTIDE SEQUENCE [LARGE SCALE GENOMIC DNA]</scope>
</reference>
<dbReference type="OrthoDB" id="2192888at2759"/>
<evidence type="ECO:0000313" key="7">
    <source>
        <dbReference type="Proteomes" id="UP000183365"/>
    </source>
</evidence>
<protein>
    <submittedName>
        <fullName evidence="6">Related to Ribosomal RNA-processing protein 12</fullName>
    </submittedName>
</protein>
<feature type="compositionally biased region" description="Acidic residues" evidence="3">
    <location>
        <begin position="1169"/>
        <end position="1178"/>
    </location>
</feature>
<feature type="domain" description="RRP12 N-terminal HEAT" evidence="5">
    <location>
        <begin position="20"/>
        <end position="226"/>
    </location>
</feature>
<dbReference type="GO" id="GO:0000462">
    <property type="term" value="P:maturation of SSU-rRNA from tricistronic rRNA transcript (SSU-rRNA, 5.8S rRNA, LSU-rRNA)"/>
    <property type="evidence" value="ECO:0007669"/>
    <property type="project" value="EnsemblFungi"/>
</dbReference>
<dbReference type="InterPro" id="IPR016024">
    <property type="entry name" value="ARM-type_fold"/>
</dbReference>
<dbReference type="InterPro" id="IPR012978">
    <property type="entry name" value="HEAT_RRP12"/>
</dbReference>
<feature type="compositionally biased region" description="Basic residues" evidence="3">
    <location>
        <begin position="1194"/>
        <end position="1209"/>
    </location>
</feature>
<feature type="region of interest" description="Disordered" evidence="3">
    <location>
        <begin position="1011"/>
        <end position="1033"/>
    </location>
</feature>